<protein>
    <submittedName>
        <fullName evidence="4">Inosine-5-monophosphate dehydrogenase</fullName>
    </submittedName>
</protein>
<evidence type="ECO:0000256" key="2">
    <source>
        <dbReference type="PROSITE-ProRule" id="PRU00703"/>
    </source>
</evidence>
<dbReference type="InterPro" id="IPR000644">
    <property type="entry name" value="CBS_dom"/>
</dbReference>
<evidence type="ECO:0000313" key="4">
    <source>
        <dbReference type="EMBL" id="BAQ43756.1"/>
    </source>
</evidence>
<feature type="domain" description="CBS" evidence="3">
    <location>
        <begin position="76"/>
        <end position="132"/>
    </location>
</feature>
<dbReference type="CDD" id="cd04623">
    <property type="entry name" value="CBS_pair_bac_euk"/>
    <property type="match status" value="1"/>
</dbReference>
<reference evidence="4 5" key="1">
    <citation type="journal article" date="2015" name="Genome Announc.">
        <title>Complete Genome Sequence of Methylobacterium aquaticum Strain 22A, Isolated from Racomitrium japonicum Moss.</title>
        <authorList>
            <person name="Tani A."/>
            <person name="Ogura Y."/>
            <person name="Hayashi T."/>
            <person name="Kimbara K."/>
        </authorList>
    </citation>
    <scope>NUCLEOTIDE SEQUENCE [LARGE SCALE GENOMIC DNA]</scope>
    <source>
        <strain evidence="4 5">MA-22A</strain>
    </source>
</reference>
<reference evidence="5" key="2">
    <citation type="submission" date="2015-01" db="EMBL/GenBank/DDBJ databases">
        <title>Complete genome sequence of Methylobacterium aquaticum strain 22A.</title>
        <authorList>
            <person name="Tani A."/>
            <person name="Ogura Y."/>
            <person name="Hayashi T."/>
        </authorList>
    </citation>
    <scope>NUCLEOTIDE SEQUENCE [LARGE SCALE GENOMIC DNA]</scope>
    <source>
        <strain evidence="5">MA-22A</strain>
    </source>
</reference>
<organism evidence="4 5">
    <name type="scientific">Methylobacterium aquaticum</name>
    <dbReference type="NCBI Taxonomy" id="270351"/>
    <lineage>
        <taxon>Bacteria</taxon>
        <taxon>Pseudomonadati</taxon>
        <taxon>Pseudomonadota</taxon>
        <taxon>Alphaproteobacteria</taxon>
        <taxon>Hyphomicrobiales</taxon>
        <taxon>Methylobacteriaceae</taxon>
        <taxon>Methylobacterium</taxon>
    </lineage>
</organism>
<dbReference type="SMART" id="SM00116">
    <property type="entry name" value="CBS"/>
    <property type="match status" value="2"/>
</dbReference>
<evidence type="ECO:0000259" key="3">
    <source>
        <dbReference type="PROSITE" id="PS51371"/>
    </source>
</evidence>
<dbReference type="KEGG" id="maqu:Maq22A_c01275"/>
<dbReference type="InterPro" id="IPR051257">
    <property type="entry name" value="Diverse_CBS-Domain"/>
</dbReference>
<dbReference type="SUPFAM" id="SSF54631">
    <property type="entry name" value="CBS-domain pair"/>
    <property type="match status" value="1"/>
</dbReference>
<dbReference type="PROSITE" id="PS51371">
    <property type="entry name" value="CBS"/>
    <property type="match status" value="2"/>
</dbReference>
<dbReference type="PATRIC" id="fig|270351.10.peg.256"/>
<keyword evidence="1 2" id="KW-0129">CBS domain</keyword>
<dbReference type="Proteomes" id="UP000061432">
    <property type="component" value="Chromosome"/>
</dbReference>
<dbReference type="RefSeq" id="WP_048428671.1">
    <property type="nucleotide sequence ID" value="NZ_AP014704.1"/>
</dbReference>
<dbReference type="OrthoDB" id="9807125at2"/>
<dbReference type="STRING" id="270351.Maq22A_c01275"/>
<dbReference type="InterPro" id="IPR046342">
    <property type="entry name" value="CBS_dom_sf"/>
</dbReference>
<dbReference type="Pfam" id="PF00571">
    <property type="entry name" value="CBS"/>
    <property type="match status" value="2"/>
</dbReference>
<proteinExistence type="predicted"/>
<dbReference type="EMBL" id="AP014704">
    <property type="protein sequence ID" value="BAQ43756.1"/>
    <property type="molecule type" value="Genomic_DNA"/>
</dbReference>
<dbReference type="InterPro" id="IPR044725">
    <property type="entry name" value="CBSX3_CBS_dom"/>
</dbReference>
<accession>A0A0C6EUU5</accession>
<dbReference type="PANTHER" id="PTHR43080">
    <property type="entry name" value="CBS DOMAIN-CONTAINING PROTEIN CBSX3, MITOCHONDRIAL"/>
    <property type="match status" value="1"/>
</dbReference>
<gene>
    <name evidence="4" type="ORF">Maq22A_c01275</name>
</gene>
<dbReference type="Gene3D" id="3.10.580.10">
    <property type="entry name" value="CBS-domain"/>
    <property type="match status" value="1"/>
</dbReference>
<sequence length="143" mass="15250">MTVARILSQKGRTVVTVQPHRTLAEAAALLTEKGIGALVVSDAGQTVLGILSERDIIRAVVRGGGAALEAPVSRHMTAKVICCSRASAVDEVMELMTDGRFRHVPVVEDGRLVGLVSIGDVVKHRIESVEAEHQAMREYIATA</sequence>
<name>A0A0C6EUU5_9HYPH</name>
<feature type="domain" description="CBS" evidence="3">
    <location>
        <begin position="7"/>
        <end position="68"/>
    </location>
</feature>
<dbReference type="PANTHER" id="PTHR43080:SF2">
    <property type="entry name" value="CBS DOMAIN-CONTAINING PROTEIN"/>
    <property type="match status" value="1"/>
</dbReference>
<evidence type="ECO:0000256" key="1">
    <source>
        <dbReference type="ARBA" id="ARBA00023122"/>
    </source>
</evidence>
<evidence type="ECO:0000313" key="5">
    <source>
        <dbReference type="Proteomes" id="UP000061432"/>
    </source>
</evidence>
<dbReference type="AlphaFoldDB" id="A0A0C6EUU5"/>